<protein>
    <submittedName>
        <fullName evidence="1">Uncharacterized protein</fullName>
    </submittedName>
</protein>
<evidence type="ECO:0000313" key="1">
    <source>
        <dbReference type="EMBL" id="GFO10972.1"/>
    </source>
</evidence>
<sequence>MSSQAHKAFLLGQGSNAGARTSYRRVLADLKADSLLTVPPTPRLTDDPQWKVTAISNPQIIKITPPPPILTQCIYYSE</sequence>
<reference evidence="1 2" key="1">
    <citation type="journal article" date="2021" name="Elife">
        <title>Chloroplast acquisition without the gene transfer in kleptoplastic sea slugs, Plakobranchus ocellatus.</title>
        <authorList>
            <person name="Maeda T."/>
            <person name="Takahashi S."/>
            <person name="Yoshida T."/>
            <person name="Shimamura S."/>
            <person name="Takaki Y."/>
            <person name="Nagai Y."/>
            <person name="Toyoda A."/>
            <person name="Suzuki Y."/>
            <person name="Arimoto A."/>
            <person name="Ishii H."/>
            <person name="Satoh N."/>
            <person name="Nishiyama T."/>
            <person name="Hasebe M."/>
            <person name="Maruyama T."/>
            <person name="Minagawa J."/>
            <person name="Obokata J."/>
            <person name="Shigenobu S."/>
        </authorList>
    </citation>
    <scope>NUCLEOTIDE SEQUENCE [LARGE SCALE GENOMIC DNA]</scope>
</reference>
<dbReference type="EMBL" id="BLXT01004214">
    <property type="protein sequence ID" value="GFO10972.1"/>
    <property type="molecule type" value="Genomic_DNA"/>
</dbReference>
<accession>A0AAV4AUH1</accession>
<evidence type="ECO:0000313" key="2">
    <source>
        <dbReference type="Proteomes" id="UP000735302"/>
    </source>
</evidence>
<dbReference type="Proteomes" id="UP000735302">
    <property type="component" value="Unassembled WGS sequence"/>
</dbReference>
<organism evidence="1 2">
    <name type="scientific">Plakobranchus ocellatus</name>
    <dbReference type="NCBI Taxonomy" id="259542"/>
    <lineage>
        <taxon>Eukaryota</taxon>
        <taxon>Metazoa</taxon>
        <taxon>Spiralia</taxon>
        <taxon>Lophotrochozoa</taxon>
        <taxon>Mollusca</taxon>
        <taxon>Gastropoda</taxon>
        <taxon>Heterobranchia</taxon>
        <taxon>Euthyneura</taxon>
        <taxon>Panpulmonata</taxon>
        <taxon>Sacoglossa</taxon>
        <taxon>Placobranchoidea</taxon>
        <taxon>Plakobranchidae</taxon>
        <taxon>Plakobranchus</taxon>
    </lineage>
</organism>
<dbReference type="AlphaFoldDB" id="A0AAV4AUH1"/>
<gene>
    <name evidence="1" type="ORF">PoB_003747700</name>
</gene>
<comment type="caution">
    <text evidence="1">The sequence shown here is derived from an EMBL/GenBank/DDBJ whole genome shotgun (WGS) entry which is preliminary data.</text>
</comment>
<name>A0AAV4AUH1_9GAST</name>
<proteinExistence type="predicted"/>
<keyword evidence="2" id="KW-1185">Reference proteome</keyword>